<dbReference type="SUPFAM" id="SSF81301">
    <property type="entry name" value="Nucleotidyltransferase"/>
    <property type="match status" value="1"/>
</dbReference>
<accession>A0A0N0MFY5</accession>
<reference evidence="1 2" key="1">
    <citation type="submission" date="2015-07" db="EMBL/GenBank/DDBJ databases">
        <title>Draft Genome Sequence of Komagataeibacter intermedius Strain AF2, Isolated from Kombucha Tea.</title>
        <authorList>
            <person name="Santos R.A."/>
            <person name="Berretta A.A."/>
            <person name="Barud H.S."/>
            <person name="Ribeiro S.J."/>
            <person name="Gonzalez-Garcia L.N."/>
            <person name="Zucchi T.D."/>
            <person name="Goldman G.H."/>
            <person name="Riano-Pachon D.M."/>
        </authorList>
    </citation>
    <scope>NUCLEOTIDE SEQUENCE [LARGE SCALE GENOMIC DNA]</scope>
    <source>
        <strain evidence="1 2">AF2</strain>
    </source>
</reference>
<dbReference type="PANTHER" id="PTHR34822:SF1">
    <property type="entry name" value="GRPB FAMILY PROTEIN"/>
    <property type="match status" value="1"/>
</dbReference>
<dbReference type="Pfam" id="PF04229">
    <property type="entry name" value="GrpB"/>
    <property type="match status" value="1"/>
</dbReference>
<protein>
    <recommendedName>
        <fullName evidence="3">GrpB family protein</fullName>
    </recommendedName>
</protein>
<dbReference type="InterPro" id="IPR007344">
    <property type="entry name" value="GrpB/CoaE"/>
</dbReference>
<sequence>MWNGVEKWPAPSAIMTFEEGDPDENPWVAGRPVPEAIRIEPHAPDWAARFETARAVLATALRGCALGIAHVGSTAVPGLPSKPVIDIDLTVSDPEDEDAYLPRLTALGYRLTVRERTWYHHRMLRHDAPRINLHVFGPGCPEHARHVLFRDWLRTHPDDRDRYAAAKRAAREGAADVPQYNAKKQDEIYRIYRNIFVSRGWIAGQGAGMSRRG</sequence>
<dbReference type="InterPro" id="IPR043519">
    <property type="entry name" value="NT_sf"/>
</dbReference>
<dbReference type="OrthoDB" id="9799092at2"/>
<dbReference type="Gene3D" id="3.30.460.10">
    <property type="entry name" value="Beta Polymerase, domain 2"/>
    <property type="match status" value="1"/>
</dbReference>
<gene>
    <name evidence="1" type="ORF">GLUCOINTEAF2_0202151</name>
</gene>
<name>A0A0N0MFY5_9PROT</name>
<comment type="caution">
    <text evidence="1">The sequence shown here is derived from an EMBL/GenBank/DDBJ whole genome shotgun (WGS) entry which is preliminary data.</text>
</comment>
<evidence type="ECO:0000313" key="2">
    <source>
        <dbReference type="Proteomes" id="UP000031553"/>
    </source>
</evidence>
<dbReference type="PANTHER" id="PTHR34822">
    <property type="entry name" value="GRPB DOMAIN PROTEIN (AFU_ORTHOLOGUE AFUA_1G01530)"/>
    <property type="match status" value="1"/>
</dbReference>
<proteinExistence type="predicted"/>
<organism evidence="1 2">
    <name type="scientific">Komagataeibacter intermedius AF2</name>
    <dbReference type="NCBI Taxonomy" id="1458464"/>
    <lineage>
        <taxon>Bacteria</taxon>
        <taxon>Pseudomonadati</taxon>
        <taxon>Pseudomonadota</taxon>
        <taxon>Alphaproteobacteria</taxon>
        <taxon>Acetobacterales</taxon>
        <taxon>Acetobacteraceae</taxon>
        <taxon>Komagataeibacter</taxon>
    </lineage>
</organism>
<evidence type="ECO:0008006" key="3">
    <source>
        <dbReference type="Google" id="ProtNLM"/>
    </source>
</evidence>
<dbReference type="AlphaFoldDB" id="A0A0N0MFY5"/>
<dbReference type="Proteomes" id="UP000031553">
    <property type="component" value="Unassembled WGS sequence"/>
</dbReference>
<evidence type="ECO:0000313" key="1">
    <source>
        <dbReference type="EMBL" id="KPH87314.1"/>
    </source>
</evidence>
<dbReference type="EMBL" id="JUFX02000124">
    <property type="protein sequence ID" value="KPH87314.1"/>
    <property type="molecule type" value="Genomic_DNA"/>
</dbReference>